<evidence type="ECO:0000313" key="1">
    <source>
        <dbReference type="EMBL" id="CAG7581692.1"/>
    </source>
</evidence>
<name>A0A8D9CCG4_9VIRU</name>
<proteinExistence type="predicted"/>
<sequence>MKFFGKIVTIFLLFIGQSLFSQETYPIASFNEDGCVQLDTSIPVEEFYTIDISSFGFVTFGEAHKLFGSMSNNLLTYKVYIEDQITILQVHLDRTEVPQDLEWWNAYLVSICSGD</sequence>
<gene>
    <name evidence="1" type="ORF">SLAVMIC_00978</name>
</gene>
<reference evidence="1" key="1">
    <citation type="submission" date="2021-06" db="EMBL/GenBank/DDBJ databases">
        <authorList>
            <person name="Gannon L."/>
            <person name="Redgwell R T."/>
            <person name="Michniewski S."/>
            <person name="Harrison D C."/>
            <person name="Millard A."/>
        </authorList>
    </citation>
    <scope>NUCLEOTIDE SEQUENCE</scope>
</reference>
<accession>A0A8D9CCG4</accession>
<organism evidence="1">
    <name type="scientific">uncultured marine phage</name>
    <dbReference type="NCBI Taxonomy" id="707152"/>
    <lineage>
        <taxon>Viruses</taxon>
        <taxon>environmental samples</taxon>
    </lineage>
</organism>
<dbReference type="EMBL" id="OU342829">
    <property type="protein sequence ID" value="CAG7581692.1"/>
    <property type="molecule type" value="Genomic_DNA"/>
</dbReference>
<protein>
    <submittedName>
        <fullName evidence="1">Uncharacterized protein</fullName>
    </submittedName>
</protein>